<keyword evidence="16 18" id="KW-0472">Membrane</keyword>
<comment type="catalytic activity">
    <reaction evidence="17 18">
        <text>a ubiquinone + NADH + 5 H(+)(in) = a ubiquinol + NAD(+) + 4 H(+)(out)</text>
        <dbReference type="Rhea" id="RHEA:29091"/>
        <dbReference type="Rhea" id="RHEA-COMP:9565"/>
        <dbReference type="Rhea" id="RHEA-COMP:9566"/>
        <dbReference type="ChEBI" id="CHEBI:15378"/>
        <dbReference type="ChEBI" id="CHEBI:16389"/>
        <dbReference type="ChEBI" id="CHEBI:17976"/>
        <dbReference type="ChEBI" id="CHEBI:57540"/>
        <dbReference type="ChEBI" id="CHEBI:57945"/>
        <dbReference type="EC" id="7.1.1.2"/>
    </reaction>
</comment>
<feature type="transmembrane region" description="Helical" evidence="18">
    <location>
        <begin position="57"/>
        <end position="80"/>
    </location>
</feature>
<geneLocation type="mitochondrion" evidence="20"/>
<evidence type="ECO:0000256" key="13">
    <source>
        <dbReference type="ARBA" id="ARBA00023027"/>
    </source>
</evidence>
<comment type="function">
    <text evidence="1">Core subunit of the mitochondrial membrane respiratory chain NADH dehydrogenase (Complex I) that is believed to belong to the minimal assembly required for catalysis. Complex I functions in the transfer of electrons from NADH to the respiratory chain. The immediate electron acceptor for the enzyme is believed to be ubiquinone.</text>
</comment>
<dbReference type="PANTHER" id="PTHR46552:SF1">
    <property type="entry name" value="NADH-UBIQUINONE OXIDOREDUCTASE CHAIN 2"/>
    <property type="match status" value="1"/>
</dbReference>
<comment type="subcellular location">
    <subcellularLocation>
        <location evidence="2 18">Mitochondrion inner membrane</location>
        <topology evidence="2 18">Multi-pass membrane protein</topology>
    </subcellularLocation>
</comment>
<evidence type="ECO:0000256" key="15">
    <source>
        <dbReference type="ARBA" id="ARBA00023128"/>
    </source>
</evidence>
<evidence type="ECO:0000256" key="7">
    <source>
        <dbReference type="ARBA" id="ARBA00022660"/>
    </source>
</evidence>
<evidence type="ECO:0000259" key="19">
    <source>
        <dbReference type="Pfam" id="PF00361"/>
    </source>
</evidence>
<keyword evidence="11 18" id="KW-0249">Electron transport</keyword>
<dbReference type="InterPro" id="IPR003917">
    <property type="entry name" value="NADH_UbQ_OxRdtase_chain2"/>
</dbReference>
<keyword evidence="15 18" id="KW-0496">Mitochondrion</keyword>
<keyword evidence="10 18" id="KW-1278">Translocase</keyword>
<sequence length="333" mass="38379">MFLMPINIMFISSLMTGSFIAISSTSWFTAWVGLELNLMSFIPLISSKPLKTISEAAIKYFLIQALGSSIIIMSSCFMMMFQNMALILILLALILKMGAAPFHLWFPQVMEGIMWPQAIILMTIQKLAPMYLLSYLMEQNLIINIIIISSIISSVMGSLGGINQILLRKIMAYSSINHMAWMMSAMMISEKAWIMYFFFYSMISLSLILLFHFNKINHLSQIVNLTFYPNFMTFTLPLSLLSLGGLPPFAGFIPKWILIQYFLSMKMYFLLFFLLTSTLVTLYFYTRIFITMIIMTPNMKWIVKKNMISSNYAAMIMYFNMFSLTIPSLYLMI</sequence>
<feature type="transmembrane region" description="Helical" evidence="18">
    <location>
        <begin position="118"/>
        <end position="136"/>
    </location>
</feature>
<feature type="transmembrane region" description="Helical" evidence="18">
    <location>
        <begin position="86"/>
        <end position="106"/>
    </location>
</feature>
<evidence type="ECO:0000256" key="8">
    <source>
        <dbReference type="ARBA" id="ARBA00022692"/>
    </source>
</evidence>
<keyword evidence="7 18" id="KW-0679">Respiratory chain</keyword>
<gene>
    <name evidence="20" type="primary">ND2</name>
</gene>
<dbReference type="GO" id="GO:0006120">
    <property type="term" value="P:mitochondrial electron transport, NADH to ubiquinone"/>
    <property type="evidence" value="ECO:0007669"/>
    <property type="project" value="InterPro"/>
</dbReference>
<reference evidence="20" key="1">
    <citation type="journal article" date="2019" name="Mitochondrial DNA Part B Resour">
        <title>The complete mitochondrial genome of Latreillia valida (Decapoda: Brachyura).</title>
        <authorList>
            <person name="Bao C."/>
            <person name="Yang Y."/>
            <person name="Chan T.-Y."/>
            <person name="Cui Z."/>
        </authorList>
    </citation>
    <scope>NUCLEOTIDE SEQUENCE</scope>
</reference>
<evidence type="ECO:0000256" key="6">
    <source>
        <dbReference type="ARBA" id="ARBA00022448"/>
    </source>
</evidence>
<feature type="transmembrane region" description="Helical" evidence="18">
    <location>
        <begin position="225"/>
        <end position="247"/>
    </location>
</feature>
<evidence type="ECO:0000256" key="11">
    <source>
        <dbReference type="ARBA" id="ARBA00022982"/>
    </source>
</evidence>
<keyword evidence="9 18" id="KW-0999">Mitochondrion inner membrane</keyword>
<comment type="similarity">
    <text evidence="3 18">Belongs to the complex I subunit 2 family.</text>
</comment>
<comment type="function">
    <text evidence="18">Core subunit of the mitochondrial membrane respiratory chain NADH dehydrogenase (Complex I) which catalyzes electron transfer from NADH through the respiratory chain, using ubiquinone as an electron acceptor. Essential for the catalytic activity and assembly of complex I.</text>
</comment>
<name>A0A5J6Y3Y4_9EUCA</name>
<dbReference type="EMBL" id="MK204361">
    <property type="protein sequence ID" value="QFO87064.1"/>
    <property type="molecule type" value="Genomic_DNA"/>
</dbReference>
<proteinExistence type="inferred from homology"/>
<dbReference type="Pfam" id="PF00361">
    <property type="entry name" value="Proton_antipo_M"/>
    <property type="match status" value="1"/>
</dbReference>
<dbReference type="InterPro" id="IPR001750">
    <property type="entry name" value="ND/Mrp_TM"/>
</dbReference>
<feature type="domain" description="NADH:quinone oxidoreductase/Mrp antiporter transmembrane" evidence="19">
    <location>
        <begin position="82"/>
        <end position="280"/>
    </location>
</feature>
<dbReference type="AlphaFoldDB" id="A0A5J6Y3Y4"/>
<evidence type="ECO:0000256" key="18">
    <source>
        <dbReference type="RuleBase" id="RU003403"/>
    </source>
</evidence>
<evidence type="ECO:0000256" key="16">
    <source>
        <dbReference type="ARBA" id="ARBA00023136"/>
    </source>
</evidence>
<evidence type="ECO:0000256" key="4">
    <source>
        <dbReference type="ARBA" id="ARBA00012944"/>
    </source>
</evidence>
<organism evidence="20">
    <name type="scientific">Latreillia valida</name>
    <dbReference type="NCBI Taxonomy" id="405148"/>
    <lineage>
        <taxon>Eukaryota</taxon>
        <taxon>Metazoa</taxon>
        <taxon>Ecdysozoa</taxon>
        <taxon>Arthropoda</taxon>
        <taxon>Crustacea</taxon>
        <taxon>Multicrustacea</taxon>
        <taxon>Malacostraca</taxon>
        <taxon>Eumalacostraca</taxon>
        <taxon>Eucarida</taxon>
        <taxon>Decapoda</taxon>
        <taxon>Pleocyemata</taxon>
        <taxon>Brachyura</taxon>
        <taxon>Dromiacea</taxon>
        <taxon>Homoloidea</taxon>
        <taxon>Latreilliidae</taxon>
        <taxon>Latreillia</taxon>
    </lineage>
</organism>
<keyword evidence="14 18" id="KW-0830">Ubiquinone</keyword>
<evidence type="ECO:0000256" key="3">
    <source>
        <dbReference type="ARBA" id="ARBA00007012"/>
    </source>
</evidence>
<keyword evidence="8 18" id="KW-0812">Transmembrane</keyword>
<evidence type="ECO:0000256" key="9">
    <source>
        <dbReference type="ARBA" id="ARBA00022792"/>
    </source>
</evidence>
<feature type="transmembrane region" description="Helical" evidence="18">
    <location>
        <begin position="194"/>
        <end position="213"/>
    </location>
</feature>
<feature type="transmembrane region" description="Helical" evidence="18">
    <location>
        <begin position="142"/>
        <end position="163"/>
    </location>
</feature>
<evidence type="ECO:0000256" key="17">
    <source>
        <dbReference type="ARBA" id="ARBA00049551"/>
    </source>
</evidence>
<dbReference type="PANTHER" id="PTHR46552">
    <property type="entry name" value="NADH-UBIQUINONE OXIDOREDUCTASE CHAIN 2"/>
    <property type="match status" value="1"/>
</dbReference>
<feature type="transmembrane region" description="Helical" evidence="18">
    <location>
        <begin position="267"/>
        <end position="290"/>
    </location>
</feature>
<keyword evidence="12 18" id="KW-1133">Transmembrane helix</keyword>
<feature type="transmembrane region" description="Helical" evidence="18">
    <location>
        <begin position="6"/>
        <end position="36"/>
    </location>
</feature>
<dbReference type="InterPro" id="IPR050175">
    <property type="entry name" value="Complex_I_Subunit_2"/>
</dbReference>
<keyword evidence="13 18" id="KW-0520">NAD</keyword>
<evidence type="ECO:0000313" key="20">
    <source>
        <dbReference type="EMBL" id="QFO87064.1"/>
    </source>
</evidence>
<evidence type="ECO:0000256" key="12">
    <source>
        <dbReference type="ARBA" id="ARBA00022989"/>
    </source>
</evidence>
<evidence type="ECO:0000256" key="14">
    <source>
        <dbReference type="ARBA" id="ARBA00023075"/>
    </source>
</evidence>
<evidence type="ECO:0000256" key="5">
    <source>
        <dbReference type="ARBA" id="ARBA00021008"/>
    </source>
</evidence>
<dbReference type="EC" id="7.1.1.2" evidence="4 18"/>
<dbReference type="GO" id="GO:0008137">
    <property type="term" value="F:NADH dehydrogenase (ubiquinone) activity"/>
    <property type="evidence" value="ECO:0007669"/>
    <property type="project" value="UniProtKB-EC"/>
</dbReference>
<evidence type="ECO:0000256" key="10">
    <source>
        <dbReference type="ARBA" id="ARBA00022967"/>
    </source>
</evidence>
<evidence type="ECO:0000256" key="2">
    <source>
        <dbReference type="ARBA" id="ARBA00004448"/>
    </source>
</evidence>
<feature type="transmembrane region" description="Helical" evidence="18">
    <location>
        <begin position="311"/>
        <end position="332"/>
    </location>
</feature>
<keyword evidence="6" id="KW-0813">Transport</keyword>
<protein>
    <recommendedName>
        <fullName evidence="5 18">NADH-ubiquinone oxidoreductase chain 2</fullName>
        <ecNumber evidence="4 18">7.1.1.2</ecNumber>
    </recommendedName>
</protein>
<evidence type="ECO:0000256" key="1">
    <source>
        <dbReference type="ARBA" id="ARBA00003257"/>
    </source>
</evidence>
<dbReference type="GO" id="GO:0005743">
    <property type="term" value="C:mitochondrial inner membrane"/>
    <property type="evidence" value="ECO:0007669"/>
    <property type="project" value="UniProtKB-SubCell"/>
</dbReference>
<accession>A0A5J6Y3Y4</accession>
<dbReference type="PRINTS" id="PR01436">
    <property type="entry name" value="NADHDHGNASE2"/>
</dbReference>